<dbReference type="InterPro" id="IPR050979">
    <property type="entry name" value="LD-transpeptidase"/>
</dbReference>
<dbReference type="PANTHER" id="PTHR30582">
    <property type="entry name" value="L,D-TRANSPEPTIDASE"/>
    <property type="match status" value="1"/>
</dbReference>
<dbReference type="NCBIfam" id="NF004785">
    <property type="entry name" value="PRK06132.1-2"/>
    <property type="match status" value="1"/>
</dbReference>
<organism evidence="10 11">
    <name type="scientific">Sphingomonas hankyongi</name>
    <dbReference type="NCBI Taxonomy" id="2908209"/>
    <lineage>
        <taxon>Bacteria</taxon>
        <taxon>Pseudomonadati</taxon>
        <taxon>Pseudomonadota</taxon>
        <taxon>Alphaproteobacteria</taxon>
        <taxon>Sphingomonadales</taxon>
        <taxon>Sphingomonadaceae</taxon>
        <taxon>Sphingomonas</taxon>
    </lineage>
</organism>
<dbReference type="EMBL" id="JAMGBE010000001">
    <property type="protein sequence ID" value="MCL6728969.1"/>
    <property type="molecule type" value="Genomic_DNA"/>
</dbReference>
<evidence type="ECO:0000256" key="5">
    <source>
        <dbReference type="ARBA" id="ARBA00022984"/>
    </source>
</evidence>
<evidence type="ECO:0000313" key="10">
    <source>
        <dbReference type="EMBL" id="MCL6728969.1"/>
    </source>
</evidence>
<comment type="pathway">
    <text evidence="1 7">Cell wall biogenesis; peptidoglycan biosynthesis.</text>
</comment>
<evidence type="ECO:0000256" key="6">
    <source>
        <dbReference type="ARBA" id="ARBA00023316"/>
    </source>
</evidence>
<dbReference type="CDD" id="cd16913">
    <property type="entry name" value="YkuD_like"/>
    <property type="match status" value="1"/>
</dbReference>
<dbReference type="RefSeq" id="WP_249830460.1">
    <property type="nucleotide sequence ID" value="NZ_JAMGBE010000001.1"/>
</dbReference>
<keyword evidence="5 7" id="KW-0573">Peptidoglycan synthesis</keyword>
<evidence type="ECO:0000256" key="3">
    <source>
        <dbReference type="ARBA" id="ARBA00022679"/>
    </source>
</evidence>
<comment type="similarity">
    <text evidence="2">Belongs to the YkuD family.</text>
</comment>
<gene>
    <name evidence="10" type="ORF">LZ538_02730</name>
</gene>
<name>A0ABT0RZE1_9SPHN</name>
<dbReference type="Gene3D" id="2.40.440.10">
    <property type="entry name" value="L,D-transpeptidase catalytic domain-like"/>
    <property type="match status" value="1"/>
</dbReference>
<comment type="caution">
    <text evidence="10">The sequence shown here is derived from an EMBL/GenBank/DDBJ whole genome shotgun (WGS) entry which is preliminary data.</text>
</comment>
<feature type="chain" id="PRO_5045091388" evidence="8">
    <location>
        <begin position="23"/>
        <end position="201"/>
    </location>
</feature>
<feature type="active site" description="Proton donor/acceptor" evidence="7">
    <location>
        <position position="163"/>
    </location>
</feature>
<accession>A0ABT0RZE1</accession>
<dbReference type="PROSITE" id="PS52029">
    <property type="entry name" value="LD_TPASE"/>
    <property type="match status" value="1"/>
</dbReference>
<reference evidence="10" key="1">
    <citation type="submission" date="2022-05" db="EMBL/GenBank/DDBJ databases">
        <authorList>
            <person name="Jo J.-H."/>
            <person name="Im W.-T."/>
        </authorList>
    </citation>
    <scope>NUCLEOTIDE SEQUENCE</scope>
    <source>
        <strain evidence="10">SE220</strain>
    </source>
</reference>
<evidence type="ECO:0000256" key="8">
    <source>
        <dbReference type="SAM" id="SignalP"/>
    </source>
</evidence>
<evidence type="ECO:0000256" key="1">
    <source>
        <dbReference type="ARBA" id="ARBA00004752"/>
    </source>
</evidence>
<feature type="domain" description="L,D-TPase catalytic" evidence="9">
    <location>
        <begin position="91"/>
        <end position="200"/>
    </location>
</feature>
<keyword evidence="11" id="KW-1185">Reference proteome</keyword>
<dbReference type="InterPro" id="IPR005490">
    <property type="entry name" value="LD_TPept_cat_dom"/>
</dbReference>
<keyword evidence="4 7" id="KW-0133">Cell shape</keyword>
<feature type="signal peptide" evidence="8">
    <location>
        <begin position="1"/>
        <end position="22"/>
    </location>
</feature>
<proteinExistence type="inferred from homology"/>
<protein>
    <submittedName>
        <fullName evidence="10">L,D-transpeptidase family protein</fullName>
    </submittedName>
</protein>
<evidence type="ECO:0000256" key="7">
    <source>
        <dbReference type="PROSITE-ProRule" id="PRU01373"/>
    </source>
</evidence>
<keyword evidence="3" id="KW-0808">Transferase</keyword>
<evidence type="ECO:0000256" key="4">
    <source>
        <dbReference type="ARBA" id="ARBA00022960"/>
    </source>
</evidence>
<dbReference type="SUPFAM" id="SSF141523">
    <property type="entry name" value="L,D-transpeptidase catalytic domain-like"/>
    <property type="match status" value="1"/>
</dbReference>
<dbReference type="PANTHER" id="PTHR30582:SF2">
    <property type="entry name" value="L,D-TRANSPEPTIDASE YCIB-RELATED"/>
    <property type="match status" value="1"/>
</dbReference>
<feature type="active site" description="Nucleophile" evidence="7">
    <location>
        <position position="176"/>
    </location>
</feature>
<dbReference type="Proteomes" id="UP001165342">
    <property type="component" value="Unassembled WGS sequence"/>
</dbReference>
<keyword evidence="6 7" id="KW-0961">Cell wall biogenesis/degradation</keyword>
<evidence type="ECO:0000259" key="9">
    <source>
        <dbReference type="PROSITE" id="PS52029"/>
    </source>
</evidence>
<dbReference type="Pfam" id="PF03734">
    <property type="entry name" value="YkuD"/>
    <property type="match status" value="1"/>
</dbReference>
<keyword evidence="8" id="KW-0732">Signal</keyword>
<evidence type="ECO:0000313" key="11">
    <source>
        <dbReference type="Proteomes" id="UP001165342"/>
    </source>
</evidence>
<sequence length="201" mass="21969">MRFSKLAILVAALVGLSSAADARLFGLFGGQKPRPQPVARPAHPVAQPVNYRWSLGAAPQAYKDMVAELGTRGLKPGQFVWASAIPTEGETRVVLDLKTQMAYVYRGDRVVGATTISSARTGMVTPLGNWKVLEKRKMYRSKKYDNAPMPFMQRIDEYGIAFHGGNNPGYPASHGCVRMPLKFAEKLFGLTKIGSEVIIEG</sequence>
<evidence type="ECO:0000256" key="2">
    <source>
        <dbReference type="ARBA" id="ARBA00005992"/>
    </source>
</evidence>
<dbReference type="InterPro" id="IPR038063">
    <property type="entry name" value="Transpep_catalytic_dom"/>
</dbReference>